<evidence type="ECO:0000256" key="9">
    <source>
        <dbReference type="ARBA" id="ARBA00043187"/>
    </source>
</evidence>
<dbReference type="GO" id="GO:0046872">
    <property type="term" value="F:metal ion binding"/>
    <property type="evidence" value="ECO:0007669"/>
    <property type="project" value="UniProtKB-KW"/>
</dbReference>
<dbReference type="PANTHER" id="PTHR16222:SF24">
    <property type="entry name" value="ADP-RIBOSYLHYDROLASE ARH3"/>
    <property type="match status" value="1"/>
</dbReference>
<dbReference type="Pfam" id="PF03747">
    <property type="entry name" value="ADP_ribosyl_GH"/>
    <property type="match status" value="1"/>
</dbReference>
<dbReference type="GO" id="GO:0004649">
    <property type="term" value="F:poly(ADP-ribose) glycohydrolase activity"/>
    <property type="evidence" value="ECO:0007669"/>
    <property type="project" value="UniProtKB-EC"/>
</dbReference>
<dbReference type="AlphaFoldDB" id="A0A835Y2Z7"/>
<keyword evidence="12" id="KW-0479">Metal-binding</keyword>
<reference evidence="14" key="1">
    <citation type="journal article" date="2020" name="bioRxiv">
        <title>Comparative genomics of Chlamydomonas.</title>
        <authorList>
            <person name="Craig R.J."/>
            <person name="Hasan A.R."/>
            <person name="Ness R.W."/>
            <person name="Keightley P.D."/>
        </authorList>
    </citation>
    <scope>NUCLEOTIDE SEQUENCE</scope>
    <source>
        <strain evidence="14">CCAP 11/70</strain>
    </source>
</reference>
<evidence type="ECO:0000256" key="12">
    <source>
        <dbReference type="PIRSR" id="PIRSR605502-1"/>
    </source>
</evidence>
<evidence type="ECO:0000256" key="7">
    <source>
        <dbReference type="ARBA" id="ARBA00042722"/>
    </source>
</evidence>
<dbReference type="EMBL" id="JAEHOE010000027">
    <property type="protein sequence ID" value="KAG2495001.1"/>
    <property type="molecule type" value="Genomic_DNA"/>
</dbReference>
<dbReference type="SUPFAM" id="SSF101478">
    <property type="entry name" value="ADP-ribosylglycohydrolase"/>
    <property type="match status" value="1"/>
</dbReference>
<evidence type="ECO:0000256" key="6">
    <source>
        <dbReference type="ARBA" id="ARBA00042471"/>
    </source>
</evidence>
<keyword evidence="3" id="KW-0378">Hydrolase</keyword>
<feature type="compositionally biased region" description="Low complexity" evidence="13">
    <location>
        <begin position="28"/>
        <end position="79"/>
    </location>
</feature>
<accession>A0A835Y2Z7</accession>
<evidence type="ECO:0000256" key="13">
    <source>
        <dbReference type="SAM" id="MobiDB-lite"/>
    </source>
</evidence>
<feature type="region of interest" description="Disordered" evidence="13">
    <location>
        <begin position="1"/>
        <end position="107"/>
    </location>
</feature>
<sequence>MQAQLRAPSGAGSWQQARSARRARADCRASAGLSSRAPAPLPAFSPASDASPSPRCSSPASSSAPLPSVRAPAPSLRRGPAPPASSAPTAPVAPAAPAPAPALTPGGSTESRAVGMLLGAMCGNVLGAPHQDERQYQVVSVRRTGVTDFWKYDFGPDAVPYGEYTGEMCNLLAVAASLVACNGAHPDALREAIVGSYSPETRRYSPYDKIVAEAVLQGVDPADVPELAERYLAEATRRHASTASDRAEREPYGPSDLCAAARAAPIGYAYRSAPHDQLLTAVRASLEFSHATPLGLDAAAVVAAAVGWAARQQAGEPGAEGAGEGGEGAEGGCGPEALLAFLTEHVAVTTDMRGKLALLKDGLFQVGPVTDWRSFYAGPAWARLAGLFSRLSFHGYATVGSEFAAVALLAFLSSWGRPEQAVIIAASFGGHAPATAQVVGALGGALYGDGWLPDRWLDELENGEEAGRDAVAKLARELAAVEVAKGLATREE</sequence>
<evidence type="ECO:0000313" key="15">
    <source>
        <dbReference type="Proteomes" id="UP000612055"/>
    </source>
</evidence>
<comment type="caution">
    <text evidence="14">The sequence shown here is derived from an EMBL/GenBank/DDBJ whole genome shotgun (WGS) entry which is preliminary data.</text>
</comment>
<dbReference type="InterPro" id="IPR005502">
    <property type="entry name" value="Ribosyl_crysJ1"/>
</dbReference>
<evidence type="ECO:0000256" key="1">
    <source>
        <dbReference type="ARBA" id="ARBA00010702"/>
    </source>
</evidence>
<comment type="cofactor">
    <cofactor evidence="12">
        <name>Mg(2+)</name>
        <dbReference type="ChEBI" id="CHEBI:18420"/>
    </cofactor>
    <text evidence="12">Binds 2 magnesium ions per subunit.</text>
</comment>
<comment type="similarity">
    <text evidence="1">Belongs to the ADP-ribosylglycohydrolase family.</text>
</comment>
<evidence type="ECO:0000256" key="10">
    <source>
        <dbReference type="ARBA" id="ARBA00043193"/>
    </source>
</evidence>
<feature type="binding site" evidence="12">
    <location>
        <position position="165"/>
    </location>
    <ligand>
        <name>Mg(2+)</name>
        <dbReference type="ChEBI" id="CHEBI:18420"/>
        <label>1</label>
    </ligand>
</feature>
<evidence type="ECO:0000256" key="3">
    <source>
        <dbReference type="ARBA" id="ARBA00022801"/>
    </source>
</evidence>
<keyword evidence="15" id="KW-1185">Reference proteome</keyword>
<dbReference type="InterPro" id="IPR050792">
    <property type="entry name" value="ADP-ribosylglycohydrolase"/>
</dbReference>
<organism evidence="14 15">
    <name type="scientific">Edaphochlamys debaryana</name>
    <dbReference type="NCBI Taxonomy" id="47281"/>
    <lineage>
        <taxon>Eukaryota</taxon>
        <taxon>Viridiplantae</taxon>
        <taxon>Chlorophyta</taxon>
        <taxon>core chlorophytes</taxon>
        <taxon>Chlorophyceae</taxon>
        <taxon>CS clade</taxon>
        <taxon>Chlamydomonadales</taxon>
        <taxon>Chlamydomonadales incertae sedis</taxon>
        <taxon>Edaphochlamys</taxon>
    </lineage>
</organism>
<evidence type="ECO:0000256" key="4">
    <source>
        <dbReference type="ARBA" id="ARBA00041057"/>
    </source>
</evidence>
<dbReference type="InterPro" id="IPR036705">
    <property type="entry name" value="Ribosyl_crysJ1_sf"/>
</dbReference>
<dbReference type="EC" id="3.2.1.143" evidence="2"/>
<evidence type="ECO:0000313" key="14">
    <source>
        <dbReference type="EMBL" id="KAG2495001.1"/>
    </source>
</evidence>
<evidence type="ECO:0000256" key="2">
    <source>
        <dbReference type="ARBA" id="ARBA00012255"/>
    </source>
</evidence>
<protein>
    <recommendedName>
        <fullName evidence="4">ADP-ribosylhydrolase ARH3</fullName>
        <ecNumber evidence="2">3.2.1.143</ecNumber>
    </recommendedName>
    <alternativeName>
        <fullName evidence="5">ADP-ribose glycohydrolase ARH3</fullName>
    </alternativeName>
    <alternativeName>
        <fullName evidence="6">ADP-ribosylhydrolase 3</fullName>
    </alternativeName>
    <alternativeName>
        <fullName evidence="9">O-acetyl-ADP-ribose deacetylase ARH3</fullName>
    </alternativeName>
    <alternativeName>
        <fullName evidence="10">Poly(ADP-ribose) glycohydrolase ARH3</fullName>
    </alternativeName>
    <alternativeName>
        <fullName evidence="8">[Protein ADP-ribosylarginine] hydrolase-like protein 2</fullName>
    </alternativeName>
    <alternativeName>
        <fullName evidence="7">[Protein ADP-ribosylserine] hydrolase</fullName>
    </alternativeName>
</protein>
<evidence type="ECO:0000256" key="11">
    <source>
        <dbReference type="ARBA" id="ARBA00049015"/>
    </source>
</evidence>
<name>A0A835Y2Z7_9CHLO</name>
<keyword evidence="12" id="KW-0460">Magnesium</keyword>
<gene>
    <name evidence="14" type="ORF">HYH03_006934</name>
</gene>
<dbReference type="OrthoDB" id="537183at2759"/>
<proteinExistence type="inferred from homology"/>
<evidence type="ECO:0000256" key="5">
    <source>
        <dbReference type="ARBA" id="ARBA00042398"/>
    </source>
</evidence>
<evidence type="ECO:0000256" key="8">
    <source>
        <dbReference type="ARBA" id="ARBA00042850"/>
    </source>
</evidence>
<dbReference type="Proteomes" id="UP000612055">
    <property type="component" value="Unassembled WGS sequence"/>
</dbReference>
<dbReference type="PANTHER" id="PTHR16222">
    <property type="entry name" value="ADP-RIBOSYLGLYCOHYDROLASE"/>
    <property type="match status" value="1"/>
</dbReference>
<dbReference type="Gene3D" id="1.10.4080.10">
    <property type="entry name" value="ADP-ribosylation/Crystallin J1"/>
    <property type="match status" value="1"/>
</dbReference>
<comment type="catalytic activity">
    <reaction evidence="11">
        <text>alpha-NAD(+) + H2O = ADP-D-ribose + nicotinamide + H(+)</text>
        <dbReference type="Rhea" id="RHEA:68792"/>
        <dbReference type="ChEBI" id="CHEBI:15377"/>
        <dbReference type="ChEBI" id="CHEBI:15378"/>
        <dbReference type="ChEBI" id="CHEBI:17154"/>
        <dbReference type="ChEBI" id="CHEBI:57967"/>
        <dbReference type="ChEBI" id="CHEBI:77017"/>
    </reaction>
</comment>